<protein>
    <submittedName>
        <fullName evidence="1">Uncharacterized protein</fullName>
    </submittedName>
</protein>
<gene>
    <name evidence="1" type="ORF">QE408_003155</name>
</gene>
<reference evidence="1 2" key="1">
    <citation type="submission" date="2023-07" db="EMBL/GenBank/DDBJ databases">
        <title>Functional and genomic diversity of the sorghum phyllosphere microbiome.</title>
        <authorList>
            <person name="Shade A."/>
        </authorList>
    </citation>
    <scope>NUCLEOTIDE SEQUENCE [LARGE SCALE GENOMIC DNA]</scope>
    <source>
        <strain evidence="1 2">SORGH_AS_1126</strain>
    </source>
</reference>
<accession>A0ABU0UM35</accession>
<proteinExistence type="predicted"/>
<dbReference type="EMBL" id="JAUTBL010000002">
    <property type="protein sequence ID" value="MDQ1186012.1"/>
    <property type="molecule type" value="Genomic_DNA"/>
</dbReference>
<sequence length="61" mass="6914">MSRTGETGRKDKGAVEKQAKQSELLFYLENLRQTVNGNRKSCWAEGKIYASNKSVYRNGSE</sequence>
<organism evidence="1 2">
    <name type="scientific">Agrobacterium larrymoorei</name>
    <dbReference type="NCBI Taxonomy" id="160699"/>
    <lineage>
        <taxon>Bacteria</taxon>
        <taxon>Pseudomonadati</taxon>
        <taxon>Pseudomonadota</taxon>
        <taxon>Alphaproteobacteria</taxon>
        <taxon>Hyphomicrobiales</taxon>
        <taxon>Rhizobiaceae</taxon>
        <taxon>Rhizobium/Agrobacterium group</taxon>
        <taxon>Agrobacterium</taxon>
    </lineage>
</organism>
<dbReference type="Proteomes" id="UP001224781">
    <property type="component" value="Unassembled WGS sequence"/>
</dbReference>
<evidence type="ECO:0000313" key="1">
    <source>
        <dbReference type="EMBL" id="MDQ1186012.1"/>
    </source>
</evidence>
<name>A0ABU0UM35_9HYPH</name>
<evidence type="ECO:0000313" key="2">
    <source>
        <dbReference type="Proteomes" id="UP001224781"/>
    </source>
</evidence>
<keyword evidence="2" id="KW-1185">Reference proteome</keyword>
<comment type="caution">
    <text evidence="1">The sequence shown here is derived from an EMBL/GenBank/DDBJ whole genome shotgun (WGS) entry which is preliminary data.</text>
</comment>